<evidence type="ECO:0000313" key="1">
    <source>
        <dbReference type="EMBL" id="PWJ23791.1"/>
    </source>
</evidence>
<dbReference type="RefSeq" id="WP_109732628.1">
    <property type="nucleotide sequence ID" value="NZ_BAAACK010000025.1"/>
</dbReference>
<dbReference type="AlphaFoldDB" id="A0A2Y9BIB0"/>
<keyword evidence="2" id="KW-1185">Reference proteome</keyword>
<dbReference type="OrthoDB" id="2627741at2"/>
<protein>
    <recommendedName>
        <fullName evidence="3">CopG family transcriptional regulator</fullName>
    </recommendedName>
</protein>
<dbReference type="EMBL" id="QGDL01000012">
    <property type="protein sequence ID" value="PWJ23791.1"/>
    <property type="molecule type" value="Genomic_DNA"/>
</dbReference>
<evidence type="ECO:0000313" key="2">
    <source>
        <dbReference type="Proteomes" id="UP000245845"/>
    </source>
</evidence>
<dbReference type="Proteomes" id="UP000245845">
    <property type="component" value="Unassembled WGS sequence"/>
</dbReference>
<organism evidence="1 2">
    <name type="scientific">Faecalicatena orotica</name>
    <dbReference type="NCBI Taxonomy" id="1544"/>
    <lineage>
        <taxon>Bacteria</taxon>
        <taxon>Bacillati</taxon>
        <taxon>Bacillota</taxon>
        <taxon>Clostridia</taxon>
        <taxon>Lachnospirales</taxon>
        <taxon>Lachnospiraceae</taxon>
        <taxon>Faecalicatena</taxon>
    </lineage>
</organism>
<evidence type="ECO:0008006" key="3">
    <source>
        <dbReference type="Google" id="ProtNLM"/>
    </source>
</evidence>
<dbReference type="InterPro" id="IPR010985">
    <property type="entry name" value="Ribbon_hlx_hlx"/>
</dbReference>
<reference evidence="1 2" key="1">
    <citation type="submission" date="2018-05" db="EMBL/GenBank/DDBJ databases">
        <title>The Hungate 1000. A catalogue of reference genomes from the rumen microbiome.</title>
        <authorList>
            <person name="Kelly W."/>
        </authorList>
    </citation>
    <scope>NUCLEOTIDE SEQUENCE [LARGE SCALE GENOMIC DNA]</scope>
    <source>
        <strain evidence="1 2">NLAE-zl-C242</strain>
    </source>
</reference>
<gene>
    <name evidence="1" type="ORF">A8806_11236</name>
</gene>
<name>A0A2Y9BIB0_9FIRM</name>
<sequence length="72" mass="8667">MEEKKQPVKFRVARKPIYKEEKTVNMTLRIDKGLQQKYDLWAEKTNRSRNELMCMALAYAMENIEIIDEEDN</sequence>
<accession>A0A2Y9BIB0</accession>
<dbReference type="GO" id="GO:0006355">
    <property type="term" value="P:regulation of DNA-templated transcription"/>
    <property type="evidence" value="ECO:0007669"/>
    <property type="project" value="InterPro"/>
</dbReference>
<proteinExistence type="predicted"/>
<dbReference type="SUPFAM" id="SSF47598">
    <property type="entry name" value="Ribbon-helix-helix"/>
    <property type="match status" value="1"/>
</dbReference>
<comment type="caution">
    <text evidence="1">The sequence shown here is derived from an EMBL/GenBank/DDBJ whole genome shotgun (WGS) entry which is preliminary data.</text>
</comment>